<dbReference type="EMBL" id="BAABAA010000002">
    <property type="protein sequence ID" value="GAA3552814.1"/>
    <property type="molecule type" value="Genomic_DNA"/>
</dbReference>
<dbReference type="Pfam" id="PF13223">
    <property type="entry name" value="DUF4031"/>
    <property type="match status" value="1"/>
</dbReference>
<name>A0ABP6WK64_9ACTN</name>
<comment type="caution">
    <text evidence="2">The sequence shown here is derived from an EMBL/GenBank/DDBJ whole genome shotgun (WGS) entry which is preliminary data.</text>
</comment>
<organism evidence="2 3">
    <name type="scientific">Kribbella ginsengisoli</name>
    <dbReference type="NCBI Taxonomy" id="363865"/>
    <lineage>
        <taxon>Bacteria</taxon>
        <taxon>Bacillati</taxon>
        <taxon>Actinomycetota</taxon>
        <taxon>Actinomycetes</taxon>
        <taxon>Propionibacteriales</taxon>
        <taxon>Kribbellaceae</taxon>
        <taxon>Kribbella</taxon>
    </lineage>
</organism>
<dbReference type="InterPro" id="IPR025109">
    <property type="entry name" value="DUF4031"/>
</dbReference>
<dbReference type="RefSeq" id="WP_344839743.1">
    <property type="nucleotide sequence ID" value="NZ_BAABAA010000002.1"/>
</dbReference>
<evidence type="ECO:0000313" key="2">
    <source>
        <dbReference type="EMBL" id="GAA3552814.1"/>
    </source>
</evidence>
<evidence type="ECO:0000313" key="3">
    <source>
        <dbReference type="Proteomes" id="UP001501222"/>
    </source>
</evidence>
<feature type="domain" description="DUF4031" evidence="1">
    <location>
        <begin position="2"/>
        <end position="76"/>
    </location>
</feature>
<keyword evidence="3" id="KW-1185">Reference proteome</keyword>
<dbReference type="Proteomes" id="UP001501222">
    <property type="component" value="Unassembled WGS sequence"/>
</dbReference>
<evidence type="ECO:0000259" key="1">
    <source>
        <dbReference type="Pfam" id="PF13223"/>
    </source>
</evidence>
<proteinExistence type="predicted"/>
<gene>
    <name evidence="2" type="ORF">GCM10022235_20800</name>
</gene>
<sequence length="89" mass="10067">MIYIDPPAWTAHNRLWSHLVSDSSYEELHEFARKAGIPARGFDRDHYDVPSDRYDALVAAGAVPVSSRVIVERLLASGLRHRKGARRGR</sequence>
<reference evidence="3" key="1">
    <citation type="journal article" date="2019" name="Int. J. Syst. Evol. Microbiol.">
        <title>The Global Catalogue of Microorganisms (GCM) 10K type strain sequencing project: providing services to taxonomists for standard genome sequencing and annotation.</title>
        <authorList>
            <consortium name="The Broad Institute Genomics Platform"/>
            <consortium name="The Broad Institute Genome Sequencing Center for Infectious Disease"/>
            <person name="Wu L."/>
            <person name="Ma J."/>
        </authorList>
    </citation>
    <scope>NUCLEOTIDE SEQUENCE [LARGE SCALE GENOMIC DNA]</scope>
    <source>
        <strain evidence="3">JCM 16928</strain>
    </source>
</reference>
<protein>
    <submittedName>
        <fullName evidence="2">DUF4031 domain-containing protein</fullName>
    </submittedName>
</protein>
<accession>A0ABP6WK64</accession>